<proteinExistence type="predicted"/>
<dbReference type="InterPro" id="IPR025331">
    <property type="entry name" value="TNT"/>
</dbReference>
<dbReference type="EMBL" id="JAKNDN010000083">
    <property type="protein sequence ID" value="MCG4962350.1"/>
    <property type="molecule type" value="Genomic_DNA"/>
</dbReference>
<reference evidence="2" key="1">
    <citation type="submission" date="2022-01" db="EMBL/GenBank/DDBJ databases">
        <title>Collection of gut derived symbiotic bacterial strains cultured from healthy donors.</title>
        <authorList>
            <person name="Lin H."/>
            <person name="Kohout C."/>
            <person name="Waligurski E."/>
            <person name="Pamer E.G."/>
        </authorList>
    </citation>
    <scope>NUCLEOTIDE SEQUENCE</scope>
    <source>
        <strain evidence="2">DFI.1.149</strain>
    </source>
</reference>
<organism evidence="2 3">
    <name type="scientific">Odoribacter splanchnicus</name>
    <dbReference type="NCBI Taxonomy" id="28118"/>
    <lineage>
        <taxon>Bacteria</taxon>
        <taxon>Pseudomonadati</taxon>
        <taxon>Bacteroidota</taxon>
        <taxon>Bacteroidia</taxon>
        <taxon>Bacteroidales</taxon>
        <taxon>Odoribacteraceae</taxon>
        <taxon>Odoribacter</taxon>
    </lineage>
</organism>
<sequence length="181" mass="20119">MAERQFSAEELFALDMFNSQWSRNAAVAYLLKPTLENSFKMGFSGGLSQWLNPELVVSNLGMFAAMLKVAPSVPLSPRPYPVRPDVPGTRVPRTLYPGEVIDRFGTSTGQWASPMGTSYGARSIPEGLRPHIQYEVLKPIKVEQSLAAPGERAGQVGYGVQYRFPGSIDFYINNNYLREIK</sequence>
<evidence type="ECO:0000259" key="1">
    <source>
        <dbReference type="Pfam" id="PF14021"/>
    </source>
</evidence>
<name>A0AAW5CKP1_9BACT</name>
<dbReference type="GO" id="GO:0050135">
    <property type="term" value="F:NADP+ nucleosidase activity"/>
    <property type="evidence" value="ECO:0007669"/>
    <property type="project" value="InterPro"/>
</dbReference>
<evidence type="ECO:0000313" key="3">
    <source>
        <dbReference type="Proteomes" id="UP001199750"/>
    </source>
</evidence>
<dbReference type="Proteomes" id="UP001199750">
    <property type="component" value="Unassembled WGS sequence"/>
</dbReference>
<dbReference type="RefSeq" id="WP_175316081.1">
    <property type="nucleotide sequence ID" value="NZ_JABWDG010000115.1"/>
</dbReference>
<comment type="caution">
    <text evidence="2">The sequence shown here is derived from an EMBL/GenBank/DDBJ whole genome shotgun (WGS) entry which is preliminary data.</text>
</comment>
<protein>
    <submittedName>
        <fullName evidence="2">TNT domain-containing protein</fullName>
    </submittedName>
</protein>
<accession>A0AAW5CKP1</accession>
<feature type="domain" description="TNT" evidence="1">
    <location>
        <begin position="94"/>
        <end position="180"/>
    </location>
</feature>
<dbReference type="Pfam" id="PF14021">
    <property type="entry name" value="TNT"/>
    <property type="match status" value="1"/>
</dbReference>
<gene>
    <name evidence="2" type="ORF">L0P03_21275</name>
</gene>
<evidence type="ECO:0000313" key="2">
    <source>
        <dbReference type="EMBL" id="MCG4962350.1"/>
    </source>
</evidence>
<dbReference type="AlphaFoldDB" id="A0AAW5CKP1"/>